<feature type="region of interest" description="Disordered" evidence="1">
    <location>
        <begin position="471"/>
        <end position="492"/>
    </location>
</feature>
<feature type="compositionally biased region" description="Basic and acidic residues" evidence="1">
    <location>
        <begin position="65"/>
        <end position="88"/>
    </location>
</feature>
<feature type="region of interest" description="Disordered" evidence="1">
    <location>
        <begin position="1"/>
        <end position="22"/>
    </location>
</feature>
<comment type="caution">
    <text evidence="3">The sequence shown here is derived from an EMBL/GenBank/DDBJ whole genome shotgun (WGS) entry which is preliminary data.</text>
</comment>
<dbReference type="Proteomes" id="UP000276526">
    <property type="component" value="Unassembled WGS sequence"/>
</dbReference>
<feature type="compositionally biased region" description="Low complexity" evidence="1">
    <location>
        <begin position="476"/>
        <end position="492"/>
    </location>
</feature>
<evidence type="ECO:0000259" key="2">
    <source>
        <dbReference type="Pfam" id="PF01408"/>
    </source>
</evidence>
<reference evidence="3 4" key="1">
    <citation type="submission" date="2018-01" db="EMBL/GenBank/DDBJ databases">
        <title>Twenty Corynebacterium bovis Genomes.</title>
        <authorList>
            <person name="Gulvik C.A."/>
        </authorList>
    </citation>
    <scope>NUCLEOTIDE SEQUENCE [LARGE SCALE GENOMIC DNA]</scope>
    <source>
        <strain evidence="3 4">F6900</strain>
    </source>
</reference>
<evidence type="ECO:0000313" key="4">
    <source>
        <dbReference type="Proteomes" id="UP000276526"/>
    </source>
</evidence>
<sequence>MDTRPDQRQDQRPDQRRTVLVSGATGAVGSAAAARLFRVLGPGDRVVLLGRDAGRLAATAAALADGRDDGRDGDRGDGRDGDRGDGRGDGPTVTTALLDLAADPAADPGADPAAALGTALGTALADAGPDGTPDATPDPADRGTAVLINAVGPSSTVTVPLAQAALSRGLHVVDPGGSARITAALDGPACRAGRTVLLGAGVQPGLTGAMLAAALRLVTDPTRARAEIAVGGRQPLTAATLREYMDSLSADGGWPGAVWRDGAVVKEAAGAGAGAGAGPVRSAAGWRPPEGASLSVHLDEEYVDLARSCGLPHLRGVNVMDAPGTVRELRRVIAGEATVDDVAAASRREAGPDAGRYFRIAVRVRSEVPVPDGAGGAGDAGAVAGSGRPVETVTADHRCTDSYRVTGELAVDAALTLLAGTEPAGARWAAASGAAAAWTGGGARAGGAGSGVDGDDDVAGVTLTYDLGPVHEADAPDTAAPDTADTAAADTAAPDTVDTAAADTADTAAAAPRGAVVVGAGFGARYADALARPGSPAPLTAVVGTGGRPGRDLARDLGVRYLATAPDPATDIPHLPGFPRDTAAAVVAVRSGMIGGQGDDLAAGLLRAGVPVLQELPVDPGTVTALTALAREHGTAYRVTGFYEHLGPGRAFIDAVRSLTRRSTVTHVLLRTSHQVLDRAGLLLAEALGAVPVGDVQVIPGAGPGRWFISGTWGRVPVDVVLDHRMDPRDPDNHSQPVAAAVVETTDGELTWDGVGSRPRWSQRPHVVDGRLTDPDGAVAEEWGRDVAPDGTVPPTWGEVVDAAWPEGVHRAVAELVAEAAGAGDRGEAARRARRTVFVLRWWLRVSSALPAPVDIRSTPPVRMVPPGEGEGL</sequence>
<dbReference type="SUPFAM" id="SSF51735">
    <property type="entry name" value="NAD(P)-binding Rossmann-fold domains"/>
    <property type="match status" value="1"/>
</dbReference>
<gene>
    <name evidence="3" type="ORF">CXF48_06805</name>
</gene>
<dbReference type="GO" id="GO:0000166">
    <property type="term" value="F:nucleotide binding"/>
    <property type="evidence" value="ECO:0007669"/>
    <property type="project" value="InterPro"/>
</dbReference>
<evidence type="ECO:0000313" key="3">
    <source>
        <dbReference type="EMBL" id="RRO86498.1"/>
    </source>
</evidence>
<dbReference type="InterPro" id="IPR000683">
    <property type="entry name" value="Gfo/Idh/MocA-like_OxRdtase_N"/>
</dbReference>
<name>A0A3R8PCF2_9CORY</name>
<feature type="domain" description="Gfo/Idh/MocA-like oxidoreductase N-terminal" evidence="2">
    <location>
        <begin position="515"/>
        <end position="639"/>
    </location>
</feature>
<dbReference type="AlphaFoldDB" id="A0A3R8PCF2"/>
<proteinExistence type="predicted"/>
<feature type="compositionally biased region" description="Basic and acidic residues" evidence="1">
    <location>
        <begin position="1"/>
        <end position="17"/>
    </location>
</feature>
<evidence type="ECO:0000256" key="1">
    <source>
        <dbReference type="SAM" id="MobiDB-lite"/>
    </source>
</evidence>
<feature type="region of interest" description="Disordered" evidence="1">
    <location>
        <begin position="65"/>
        <end position="92"/>
    </location>
</feature>
<accession>A0A3R8PCF2</accession>
<dbReference type="Gene3D" id="3.40.50.720">
    <property type="entry name" value="NAD(P)-binding Rossmann-like Domain"/>
    <property type="match status" value="3"/>
</dbReference>
<dbReference type="InterPro" id="IPR036291">
    <property type="entry name" value="NAD(P)-bd_dom_sf"/>
</dbReference>
<dbReference type="Pfam" id="PF01408">
    <property type="entry name" value="GFO_IDH_MocA"/>
    <property type="match status" value="1"/>
</dbReference>
<protein>
    <recommendedName>
        <fullName evidence="2">Gfo/Idh/MocA-like oxidoreductase N-terminal domain-containing protein</fullName>
    </recommendedName>
</protein>
<dbReference type="EMBL" id="PQNK01000009">
    <property type="protein sequence ID" value="RRO86498.1"/>
    <property type="molecule type" value="Genomic_DNA"/>
</dbReference>
<organism evidence="3 4">
    <name type="scientific">Corynebacterium bovis</name>
    <dbReference type="NCBI Taxonomy" id="36808"/>
    <lineage>
        <taxon>Bacteria</taxon>
        <taxon>Bacillati</taxon>
        <taxon>Actinomycetota</taxon>
        <taxon>Actinomycetes</taxon>
        <taxon>Mycobacteriales</taxon>
        <taxon>Corynebacteriaceae</taxon>
        <taxon>Corynebacterium</taxon>
    </lineage>
</organism>